<gene>
    <name evidence="4" type="ORF">C8A05DRAFT_40117</name>
</gene>
<dbReference type="Proteomes" id="UP001303889">
    <property type="component" value="Unassembled WGS sequence"/>
</dbReference>
<name>A0AAN6RN83_9PEZI</name>
<dbReference type="InterPro" id="IPR012338">
    <property type="entry name" value="Beta-lactam/transpept-like"/>
</dbReference>
<accession>A0AAN6RN83</accession>
<sequence length="198" mass="21053">MTPEFEALVKKAVEDGLLPNAVALARDKSGKMNYTFAHGPSSVAPDSPPITPSTLLTLASMTKLITTLSILQLIEAGSLTLDTDVTRLLPALSSQPVLSTPPTAAPTPRKSPITVRHLLTHTAGTGYLFLSPQLQEWAKGAERALPIPLRKSPLSGDRTVDKRFGYPLLFEPGSAWAYGSGLDWAGKLVEVVSGQKLG</sequence>
<evidence type="ECO:0000256" key="2">
    <source>
        <dbReference type="ARBA" id="ARBA00022801"/>
    </source>
</evidence>
<dbReference type="InterPro" id="IPR050789">
    <property type="entry name" value="Diverse_Enzym_Activities"/>
</dbReference>
<dbReference type="SUPFAM" id="SSF56601">
    <property type="entry name" value="beta-lactamase/transpeptidase-like"/>
    <property type="match status" value="1"/>
</dbReference>
<protein>
    <submittedName>
        <fullName evidence="4">Beta-lactamase/transpeptidase-like protein</fullName>
    </submittedName>
</protein>
<keyword evidence="5" id="KW-1185">Reference proteome</keyword>
<dbReference type="Gene3D" id="3.40.710.10">
    <property type="entry name" value="DD-peptidase/beta-lactamase superfamily"/>
    <property type="match status" value="1"/>
</dbReference>
<dbReference type="InterPro" id="IPR001466">
    <property type="entry name" value="Beta-lactam-related"/>
</dbReference>
<dbReference type="Pfam" id="PF00144">
    <property type="entry name" value="Beta-lactamase"/>
    <property type="match status" value="1"/>
</dbReference>
<evidence type="ECO:0000313" key="5">
    <source>
        <dbReference type="Proteomes" id="UP001303889"/>
    </source>
</evidence>
<dbReference type="PANTHER" id="PTHR43283">
    <property type="entry name" value="BETA-LACTAMASE-RELATED"/>
    <property type="match status" value="1"/>
</dbReference>
<dbReference type="AlphaFoldDB" id="A0AAN6RN83"/>
<keyword evidence="2" id="KW-0378">Hydrolase</keyword>
<dbReference type="EMBL" id="MU856745">
    <property type="protein sequence ID" value="KAK3896373.1"/>
    <property type="molecule type" value="Genomic_DNA"/>
</dbReference>
<organism evidence="4 5">
    <name type="scientific">Staphylotrichum tortipilum</name>
    <dbReference type="NCBI Taxonomy" id="2831512"/>
    <lineage>
        <taxon>Eukaryota</taxon>
        <taxon>Fungi</taxon>
        <taxon>Dikarya</taxon>
        <taxon>Ascomycota</taxon>
        <taxon>Pezizomycotina</taxon>
        <taxon>Sordariomycetes</taxon>
        <taxon>Sordariomycetidae</taxon>
        <taxon>Sordariales</taxon>
        <taxon>Chaetomiaceae</taxon>
        <taxon>Staphylotrichum</taxon>
    </lineage>
</organism>
<reference evidence="4" key="2">
    <citation type="submission" date="2023-05" db="EMBL/GenBank/DDBJ databases">
        <authorList>
            <consortium name="Lawrence Berkeley National Laboratory"/>
            <person name="Steindorff A."/>
            <person name="Hensen N."/>
            <person name="Bonometti L."/>
            <person name="Westerberg I."/>
            <person name="Brannstrom I.O."/>
            <person name="Guillou S."/>
            <person name="Cros-Aarteil S."/>
            <person name="Calhoun S."/>
            <person name="Haridas S."/>
            <person name="Kuo A."/>
            <person name="Mondo S."/>
            <person name="Pangilinan J."/>
            <person name="Riley R."/>
            <person name="Labutti K."/>
            <person name="Andreopoulos B."/>
            <person name="Lipzen A."/>
            <person name="Chen C."/>
            <person name="Yanf M."/>
            <person name="Daum C."/>
            <person name="Ng V."/>
            <person name="Clum A."/>
            <person name="Ohm R."/>
            <person name="Martin F."/>
            <person name="Silar P."/>
            <person name="Natvig D."/>
            <person name="Lalanne C."/>
            <person name="Gautier V."/>
            <person name="Ament-Velasquez S.L."/>
            <person name="Kruys A."/>
            <person name="Hutchinson M.I."/>
            <person name="Powell A.J."/>
            <person name="Barry K."/>
            <person name="Miller A.N."/>
            <person name="Grigoriev I.V."/>
            <person name="Debuchy R."/>
            <person name="Gladieux P."/>
            <person name="Thoren M.H."/>
            <person name="Johannesson H."/>
        </authorList>
    </citation>
    <scope>NUCLEOTIDE SEQUENCE</scope>
    <source>
        <strain evidence="4">CBS 103.79</strain>
    </source>
</reference>
<feature type="non-terminal residue" evidence="4">
    <location>
        <position position="198"/>
    </location>
</feature>
<feature type="domain" description="Beta-lactamase-related" evidence="3">
    <location>
        <begin position="6"/>
        <end position="197"/>
    </location>
</feature>
<reference evidence="4" key="1">
    <citation type="journal article" date="2023" name="Mol. Phylogenet. Evol.">
        <title>Genome-scale phylogeny and comparative genomics of the fungal order Sordariales.</title>
        <authorList>
            <person name="Hensen N."/>
            <person name="Bonometti L."/>
            <person name="Westerberg I."/>
            <person name="Brannstrom I.O."/>
            <person name="Guillou S."/>
            <person name="Cros-Aarteil S."/>
            <person name="Calhoun S."/>
            <person name="Haridas S."/>
            <person name="Kuo A."/>
            <person name="Mondo S."/>
            <person name="Pangilinan J."/>
            <person name="Riley R."/>
            <person name="LaButti K."/>
            <person name="Andreopoulos B."/>
            <person name="Lipzen A."/>
            <person name="Chen C."/>
            <person name="Yan M."/>
            <person name="Daum C."/>
            <person name="Ng V."/>
            <person name="Clum A."/>
            <person name="Steindorff A."/>
            <person name="Ohm R.A."/>
            <person name="Martin F."/>
            <person name="Silar P."/>
            <person name="Natvig D.O."/>
            <person name="Lalanne C."/>
            <person name="Gautier V."/>
            <person name="Ament-Velasquez S.L."/>
            <person name="Kruys A."/>
            <person name="Hutchinson M.I."/>
            <person name="Powell A.J."/>
            <person name="Barry K."/>
            <person name="Miller A.N."/>
            <person name="Grigoriev I.V."/>
            <person name="Debuchy R."/>
            <person name="Gladieux P."/>
            <person name="Hiltunen Thoren M."/>
            <person name="Johannesson H."/>
        </authorList>
    </citation>
    <scope>NUCLEOTIDE SEQUENCE</scope>
    <source>
        <strain evidence="4">CBS 103.79</strain>
    </source>
</reference>
<comment type="caution">
    <text evidence="4">The sequence shown here is derived from an EMBL/GenBank/DDBJ whole genome shotgun (WGS) entry which is preliminary data.</text>
</comment>
<evidence type="ECO:0000313" key="4">
    <source>
        <dbReference type="EMBL" id="KAK3896373.1"/>
    </source>
</evidence>
<proteinExistence type="inferred from homology"/>
<evidence type="ECO:0000256" key="1">
    <source>
        <dbReference type="ARBA" id="ARBA00009009"/>
    </source>
</evidence>
<dbReference type="GO" id="GO:0016787">
    <property type="term" value="F:hydrolase activity"/>
    <property type="evidence" value="ECO:0007669"/>
    <property type="project" value="UniProtKB-KW"/>
</dbReference>
<comment type="similarity">
    <text evidence="1">Belongs to the class-A beta-lactamase family.</text>
</comment>
<evidence type="ECO:0000259" key="3">
    <source>
        <dbReference type="Pfam" id="PF00144"/>
    </source>
</evidence>
<dbReference type="PANTHER" id="PTHR43283:SF17">
    <property type="entry name" value="(LOVD), PUTATIVE (AFU_ORTHOLOGUE AFUA_5G00920)-RELATED"/>
    <property type="match status" value="1"/>
</dbReference>